<dbReference type="RefSeq" id="WP_345247060.1">
    <property type="nucleotide sequence ID" value="NZ_BAABFO010000004.1"/>
</dbReference>
<evidence type="ECO:0000259" key="5">
    <source>
        <dbReference type="PROSITE" id="PS50931"/>
    </source>
</evidence>
<keyword evidence="2" id="KW-0805">Transcription regulation</keyword>
<dbReference type="Pfam" id="PF00126">
    <property type="entry name" value="HTH_1"/>
    <property type="match status" value="1"/>
</dbReference>
<comment type="caution">
    <text evidence="6">The sequence shown here is derived from an EMBL/GenBank/DDBJ whole genome shotgun (WGS) entry which is preliminary data.</text>
</comment>
<dbReference type="InterPro" id="IPR036388">
    <property type="entry name" value="WH-like_DNA-bd_sf"/>
</dbReference>
<feature type="domain" description="HTH lysR-type" evidence="5">
    <location>
        <begin position="1"/>
        <end position="59"/>
    </location>
</feature>
<organism evidence="6 7">
    <name type="scientific">Pigmentiphaga soli</name>
    <dbReference type="NCBI Taxonomy" id="1007095"/>
    <lineage>
        <taxon>Bacteria</taxon>
        <taxon>Pseudomonadati</taxon>
        <taxon>Pseudomonadota</taxon>
        <taxon>Betaproteobacteria</taxon>
        <taxon>Burkholderiales</taxon>
        <taxon>Alcaligenaceae</taxon>
        <taxon>Pigmentiphaga</taxon>
    </lineage>
</organism>
<sequence>MNIRQLRALCEVLKHGLHISAAAQALHTSQSGVSKQILELEQELGVTIFVRQRNRVTGLSDAGLTLIPIAERIVRDAEKMQAAAADFSGKSVGSFIVATTHLHARHTLPAFVREFARQHPDVSLQLRAGTPTECCRLVSAGAADLAISLAPDSVDGLVSIPAYKLSRYLVTPIGHPLLSTEKLELKDIAQYPLITYDDTFRSRRVVRQVFEEIGLHPTIALQAIDPEICKTYVAMGMGVAILPQIAYDEAADTTLRTRDAGHLFEHGIVNVYLRRGDYLRKFVYRFLSLFAPHLTREEIDRFRETPADEMTPIPSEIPFATRHQ</sequence>
<keyword evidence="4" id="KW-0804">Transcription</keyword>
<dbReference type="Pfam" id="PF03466">
    <property type="entry name" value="LysR_substrate"/>
    <property type="match status" value="1"/>
</dbReference>
<proteinExistence type="inferred from homology"/>
<dbReference type="InterPro" id="IPR005119">
    <property type="entry name" value="LysR_subst-bd"/>
</dbReference>
<dbReference type="Gene3D" id="1.10.10.10">
    <property type="entry name" value="Winged helix-like DNA-binding domain superfamily/Winged helix DNA-binding domain"/>
    <property type="match status" value="1"/>
</dbReference>
<dbReference type="InterPro" id="IPR036390">
    <property type="entry name" value="WH_DNA-bd_sf"/>
</dbReference>
<gene>
    <name evidence="6" type="ORF">GCM10023144_10490</name>
</gene>
<dbReference type="Gene3D" id="3.40.190.10">
    <property type="entry name" value="Periplasmic binding protein-like II"/>
    <property type="match status" value="2"/>
</dbReference>
<dbReference type="PROSITE" id="PS50931">
    <property type="entry name" value="HTH_LYSR"/>
    <property type="match status" value="1"/>
</dbReference>
<evidence type="ECO:0000256" key="2">
    <source>
        <dbReference type="ARBA" id="ARBA00023015"/>
    </source>
</evidence>
<evidence type="ECO:0000256" key="3">
    <source>
        <dbReference type="ARBA" id="ARBA00023125"/>
    </source>
</evidence>
<evidence type="ECO:0000256" key="4">
    <source>
        <dbReference type="ARBA" id="ARBA00023163"/>
    </source>
</evidence>
<dbReference type="SUPFAM" id="SSF46785">
    <property type="entry name" value="Winged helix' DNA-binding domain"/>
    <property type="match status" value="1"/>
</dbReference>
<evidence type="ECO:0000313" key="7">
    <source>
        <dbReference type="Proteomes" id="UP001501671"/>
    </source>
</evidence>
<accession>A0ABP8GLQ9</accession>
<evidence type="ECO:0000313" key="6">
    <source>
        <dbReference type="EMBL" id="GAA4326700.1"/>
    </source>
</evidence>
<dbReference type="PANTHER" id="PTHR30126:SF6">
    <property type="entry name" value="HTH-TYPE TRANSCRIPTIONAL REGULATOR CYSB-RELATED"/>
    <property type="match status" value="1"/>
</dbReference>
<comment type="similarity">
    <text evidence="1">Belongs to the LysR transcriptional regulatory family.</text>
</comment>
<dbReference type="EMBL" id="BAABFO010000004">
    <property type="protein sequence ID" value="GAA4326700.1"/>
    <property type="molecule type" value="Genomic_DNA"/>
</dbReference>
<name>A0ABP8GLQ9_9BURK</name>
<reference evidence="7" key="1">
    <citation type="journal article" date="2019" name="Int. J. Syst. Evol. Microbiol.">
        <title>The Global Catalogue of Microorganisms (GCM) 10K type strain sequencing project: providing services to taxonomists for standard genome sequencing and annotation.</title>
        <authorList>
            <consortium name="The Broad Institute Genomics Platform"/>
            <consortium name="The Broad Institute Genome Sequencing Center for Infectious Disease"/>
            <person name="Wu L."/>
            <person name="Ma J."/>
        </authorList>
    </citation>
    <scope>NUCLEOTIDE SEQUENCE [LARGE SCALE GENOMIC DNA]</scope>
    <source>
        <strain evidence="7">JCM 17666</strain>
    </source>
</reference>
<dbReference type="PRINTS" id="PR00039">
    <property type="entry name" value="HTHLYSR"/>
</dbReference>
<dbReference type="Proteomes" id="UP001501671">
    <property type="component" value="Unassembled WGS sequence"/>
</dbReference>
<keyword evidence="3" id="KW-0238">DNA-binding</keyword>
<dbReference type="SUPFAM" id="SSF53850">
    <property type="entry name" value="Periplasmic binding protein-like II"/>
    <property type="match status" value="1"/>
</dbReference>
<protein>
    <submittedName>
        <fullName evidence="6">CysB family HTH-type transcriptional regulator</fullName>
    </submittedName>
</protein>
<dbReference type="PANTHER" id="PTHR30126">
    <property type="entry name" value="HTH-TYPE TRANSCRIPTIONAL REGULATOR"/>
    <property type="match status" value="1"/>
</dbReference>
<dbReference type="InterPro" id="IPR000847">
    <property type="entry name" value="LysR_HTH_N"/>
</dbReference>
<keyword evidence="7" id="KW-1185">Reference proteome</keyword>
<evidence type="ECO:0000256" key="1">
    <source>
        <dbReference type="ARBA" id="ARBA00009437"/>
    </source>
</evidence>